<evidence type="ECO:0000313" key="1">
    <source>
        <dbReference type="EMBL" id="KAF2746525.1"/>
    </source>
</evidence>
<sequence length="67" mass="7521">MRHDMNRTHPPYRSPQYQSSIFQALRRCSSIPTSKPDYTPGRHINHEHCAGNVASPLAFAVLANAMS</sequence>
<dbReference type="EMBL" id="MU006577">
    <property type="protein sequence ID" value="KAF2746525.1"/>
    <property type="molecule type" value="Genomic_DNA"/>
</dbReference>
<protein>
    <submittedName>
        <fullName evidence="1">Uncharacterized protein</fullName>
    </submittedName>
</protein>
<reference evidence="1" key="1">
    <citation type="journal article" date="2020" name="Stud. Mycol.">
        <title>101 Dothideomycetes genomes: a test case for predicting lifestyles and emergence of pathogens.</title>
        <authorList>
            <person name="Haridas S."/>
            <person name="Albert R."/>
            <person name="Binder M."/>
            <person name="Bloem J."/>
            <person name="Labutti K."/>
            <person name="Salamov A."/>
            <person name="Andreopoulos B."/>
            <person name="Baker S."/>
            <person name="Barry K."/>
            <person name="Bills G."/>
            <person name="Bluhm B."/>
            <person name="Cannon C."/>
            <person name="Castanera R."/>
            <person name="Culley D."/>
            <person name="Daum C."/>
            <person name="Ezra D."/>
            <person name="Gonzalez J."/>
            <person name="Henrissat B."/>
            <person name="Kuo A."/>
            <person name="Liang C."/>
            <person name="Lipzen A."/>
            <person name="Lutzoni F."/>
            <person name="Magnuson J."/>
            <person name="Mondo S."/>
            <person name="Nolan M."/>
            <person name="Ohm R."/>
            <person name="Pangilinan J."/>
            <person name="Park H.-J."/>
            <person name="Ramirez L."/>
            <person name="Alfaro M."/>
            <person name="Sun H."/>
            <person name="Tritt A."/>
            <person name="Yoshinaga Y."/>
            <person name="Zwiers L.-H."/>
            <person name="Turgeon B."/>
            <person name="Goodwin S."/>
            <person name="Spatafora J."/>
            <person name="Crous P."/>
            <person name="Grigoriev I."/>
        </authorList>
    </citation>
    <scope>NUCLEOTIDE SEQUENCE</scope>
    <source>
        <strain evidence="1">CBS 119925</strain>
    </source>
</reference>
<dbReference type="AlphaFoldDB" id="A0A6A6V7N4"/>
<gene>
    <name evidence="1" type="ORF">M011DRAFT_86807</name>
</gene>
<evidence type="ECO:0000313" key="2">
    <source>
        <dbReference type="Proteomes" id="UP000799440"/>
    </source>
</evidence>
<accession>A0A6A6V7N4</accession>
<proteinExistence type="predicted"/>
<organism evidence="1 2">
    <name type="scientific">Sporormia fimetaria CBS 119925</name>
    <dbReference type="NCBI Taxonomy" id="1340428"/>
    <lineage>
        <taxon>Eukaryota</taxon>
        <taxon>Fungi</taxon>
        <taxon>Dikarya</taxon>
        <taxon>Ascomycota</taxon>
        <taxon>Pezizomycotina</taxon>
        <taxon>Dothideomycetes</taxon>
        <taxon>Pleosporomycetidae</taxon>
        <taxon>Pleosporales</taxon>
        <taxon>Sporormiaceae</taxon>
        <taxon>Sporormia</taxon>
    </lineage>
</organism>
<name>A0A6A6V7N4_9PLEO</name>
<dbReference type="Proteomes" id="UP000799440">
    <property type="component" value="Unassembled WGS sequence"/>
</dbReference>
<keyword evidence="2" id="KW-1185">Reference proteome</keyword>